<dbReference type="InterPro" id="IPR036390">
    <property type="entry name" value="WH_DNA-bd_sf"/>
</dbReference>
<feature type="domain" description="HTH marR-type" evidence="2">
    <location>
        <begin position="1"/>
        <end position="136"/>
    </location>
</feature>
<dbReference type="EMBL" id="JAVRET010000009">
    <property type="protein sequence ID" value="MDT0408602.1"/>
    <property type="molecule type" value="Genomic_DNA"/>
</dbReference>
<dbReference type="InterPro" id="IPR039422">
    <property type="entry name" value="MarR/SlyA-like"/>
</dbReference>
<dbReference type="Gene3D" id="1.10.10.10">
    <property type="entry name" value="Winged helix-like DNA-binding domain superfamily/Winged helix DNA-binding domain"/>
    <property type="match status" value="1"/>
</dbReference>
<dbReference type="Proteomes" id="UP001183610">
    <property type="component" value="Unassembled WGS sequence"/>
</dbReference>
<dbReference type="AlphaFoldDB" id="A0ABD5E0E5"/>
<protein>
    <submittedName>
        <fullName evidence="4">MarR family transcriptional regulator</fullName>
    </submittedName>
</protein>
<name>A0ABD5E0E5_9ACTN</name>
<dbReference type="PRINTS" id="PR00598">
    <property type="entry name" value="HTHMARR"/>
</dbReference>
<evidence type="ECO:0000313" key="3">
    <source>
        <dbReference type="EMBL" id="MDT0408602.1"/>
    </source>
</evidence>
<comment type="caution">
    <text evidence="4">The sequence shown here is derived from an EMBL/GenBank/DDBJ whole genome shotgun (WGS) entry which is preliminary data.</text>
</comment>
<dbReference type="InterPro" id="IPR000835">
    <property type="entry name" value="HTH_MarR-typ"/>
</dbReference>
<dbReference type="SMART" id="SM00347">
    <property type="entry name" value="HTH_MARR"/>
    <property type="match status" value="1"/>
</dbReference>
<evidence type="ECO:0000313" key="5">
    <source>
        <dbReference type="Proteomes" id="UP001183607"/>
    </source>
</evidence>
<dbReference type="Proteomes" id="UP001183607">
    <property type="component" value="Unassembled WGS sequence"/>
</dbReference>
<dbReference type="GO" id="GO:0006355">
    <property type="term" value="P:regulation of DNA-templated transcription"/>
    <property type="evidence" value="ECO:0007669"/>
    <property type="project" value="UniProtKB-ARBA"/>
</dbReference>
<organism evidence="4 5">
    <name type="scientific">Streptomyces evansiae</name>
    <dbReference type="NCBI Taxonomy" id="3075535"/>
    <lineage>
        <taxon>Bacteria</taxon>
        <taxon>Bacillati</taxon>
        <taxon>Actinomycetota</taxon>
        <taxon>Actinomycetes</taxon>
        <taxon>Kitasatosporales</taxon>
        <taxon>Streptomycetaceae</taxon>
        <taxon>Streptomyces</taxon>
    </lineage>
</organism>
<dbReference type="RefSeq" id="WP_007829868.1">
    <property type="nucleotide sequence ID" value="NZ_JAVRER010000006.1"/>
</dbReference>
<gene>
    <name evidence="4" type="ORF">RM574_05470</name>
    <name evidence="3" type="ORF">RM698_05970</name>
</gene>
<dbReference type="EMBL" id="JAVRER010000006">
    <property type="protein sequence ID" value="MDT0414934.1"/>
    <property type="molecule type" value="Genomic_DNA"/>
</dbReference>
<feature type="region of interest" description="Disordered" evidence="1">
    <location>
        <begin position="147"/>
        <end position="166"/>
    </location>
</feature>
<evidence type="ECO:0000313" key="6">
    <source>
        <dbReference type="Proteomes" id="UP001183610"/>
    </source>
</evidence>
<dbReference type="PANTHER" id="PTHR33164:SF99">
    <property type="entry name" value="MARR FAMILY REGULATORY PROTEIN"/>
    <property type="match status" value="1"/>
</dbReference>
<dbReference type="Pfam" id="PF12802">
    <property type="entry name" value="MarR_2"/>
    <property type="match status" value="1"/>
</dbReference>
<evidence type="ECO:0000313" key="4">
    <source>
        <dbReference type="EMBL" id="MDT0414934.1"/>
    </source>
</evidence>
<sequence length="166" mass="18145">MDEIPLGQDDVTALLEGLTALSVRHLTVHDISFTAAMTLGRLSRTGPTRLTVLASDGGVSQPSMTQLVQRLEKQGLVRRVRCPDDGRAVLVSVTDAGRDVVRERREARAERLHQLLDTLSAEERLTLLRAARDARPALETLLDTAVRTQWPTPPGRGGARPAPRTD</sequence>
<dbReference type="PROSITE" id="PS50995">
    <property type="entry name" value="HTH_MARR_2"/>
    <property type="match status" value="1"/>
</dbReference>
<keyword evidence="6" id="KW-1185">Reference proteome</keyword>
<dbReference type="SUPFAM" id="SSF46785">
    <property type="entry name" value="Winged helix' DNA-binding domain"/>
    <property type="match status" value="1"/>
</dbReference>
<reference evidence="4" key="2">
    <citation type="submission" date="2024-03" db="EMBL/GenBank/DDBJ databases">
        <title>30 novel species of actinomycetes from the DSMZ collection.</title>
        <authorList>
            <person name="Nouioui I."/>
        </authorList>
    </citation>
    <scope>NUCLEOTIDE SEQUENCE</scope>
    <source>
        <strain evidence="4">DSM 41982</strain>
    </source>
</reference>
<proteinExistence type="predicted"/>
<dbReference type="InterPro" id="IPR036388">
    <property type="entry name" value="WH-like_DNA-bd_sf"/>
</dbReference>
<reference evidence="5 6" key="1">
    <citation type="submission" date="2023-07" db="EMBL/GenBank/DDBJ databases">
        <title>30 novel species of actinomycetes from the DSMZ collection.</title>
        <authorList>
            <person name="Nouioui I."/>
        </authorList>
    </citation>
    <scope>NUCLEOTIDE SEQUENCE [LARGE SCALE GENOMIC DNA]</scope>
    <source>
        <strain evidence="3 6">DSM 41979</strain>
        <strain evidence="5">DSM 41982</strain>
    </source>
</reference>
<accession>A0ABD5E0E5</accession>
<evidence type="ECO:0000259" key="2">
    <source>
        <dbReference type="PROSITE" id="PS50995"/>
    </source>
</evidence>
<dbReference type="PANTHER" id="PTHR33164">
    <property type="entry name" value="TRANSCRIPTIONAL REGULATOR, MARR FAMILY"/>
    <property type="match status" value="1"/>
</dbReference>
<evidence type="ECO:0000256" key="1">
    <source>
        <dbReference type="SAM" id="MobiDB-lite"/>
    </source>
</evidence>